<comment type="caution">
    <text evidence="1">The sequence shown here is derived from an EMBL/GenBank/DDBJ whole genome shotgun (WGS) entry which is preliminary data.</text>
</comment>
<keyword evidence="2" id="KW-1185">Reference proteome</keyword>
<organism evidence="1 2">
    <name type="scientific">Dactylosporangium sucinum</name>
    <dbReference type="NCBI Taxonomy" id="1424081"/>
    <lineage>
        <taxon>Bacteria</taxon>
        <taxon>Bacillati</taxon>
        <taxon>Actinomycetota</taxon>
        <taxon>Actinomycetes</taxon>
        <taxon>Micromonosporales</taxon>
        <taxon>Micromonosporaceae</taxon>
        <taxon>Dactylosporangium</taxon>
    </lineage>
</organism>
<dbReference type="AlphaFoldDB" id="A0A917X5K0"/>
<dbReference type="Proteomes" id="UP000642070">
    <property type="component" value="Unassembled WGS sequence"/>
</dbReference>
<accession>A0A917X5K0</accession>
<proteinExistence type="predicted"/>
<reference evidence="1" key="2">
    <citation type="submission" date="2020-09" db="EMBL/GenBank/DDBJ databases">
        <authorList>
            <person name="Sun Q."/>
            <person name="Ohkuma M."/>
        </authorList>
    </citation>
    <scope>NUCLEOTIDE SEQUENCE</scope>
    <source>
        <strain evidence="1">JCM 19831</strain>
    </source>
</reference>
<protein>
    <submittedName>
        <fullName evidence="1">Uncharacterized protein</fullName>
    </submittedName>
</protein>
<dbReference type="EMBL" id="BMPI01000055">
    <property type="protein sequence ID" value="GGM67382.1"/>
    <property type="molecule type" value="Genomic_DNA"/>
</dbReference>
<reference evidence="1" key="1">
    <citation type="journal article" date="2014" name="Int. J. Syst. Evol. Microbiol.">
        <title>Complete genome sequence of Corynebacterium casei LMG S-19264T (=DSM 44701T), isolated from a smear-ripened cheese.</title>
        <authorList>
            <consortium name="US DOE Joint Genome Institute (JGI-PGF)"/>
            <person name="Walter F."/>
            <person name="Albersmeier A."/>
            <person name="Kalinowski J."/>
            <person name="Ruckert C."/>
        </authorList>
    </citation>
    <scope>NUCLEOTIDE SEQUENCE</scope>
    <source>
        <strain evidence="1">JCM 19831</strain>
    </source>
</reference>
<name>A0A917X5K0_9ACTN</name>
<sequence length="89" mass="9583">MSDDHPDWCVGAACTADRQPFNAHAVGAHRSRPEVVGITVLRLAQPPGALSPWVEIRRGSDRVTVPLLEAERLAPAVDDLLVQAGLRPL</sequence>
<dbReference type="RefSeq" id="WP_190255401.1">
    <property type="nucleotide sequence ID" value="NZ_BMPI01000055.1"/>
</dbReference>
<gene>
    <name evidence="1" type="ORF">GCM10007977_081450</name>
</gene>
<evidence type="ECO:0000313" key="2">
    <source>
        <dbReference type="Proteomes" id="UP000642070"/>
    </source>
</evidence>
<evidence type="ECO:0000313" key="1">
    <source>
        <dbReference type="EMBL" id="GGM67382.1"/>
    </source>
</evidence>